<evidence type="ECO:0000313" key="2">
    <source>
        <dbReference type="EMBL" id="TNV87501.1"/>
    </source>
</evidence>
<keyword evidence="1" id="KW-1133">Transmembrane helix</keyword>
<keyword evidence="1" id="KW-0812">Transmembrane</keyword>
<keyword evidence="1" id="KW-0472">Membrane</keyword>
<proteinExistence type="predicted"/>
<dbReference type="GO" id="GO:0005509">
    <property type="term" value="F:calcium ion binding"/>
    <property type="evidence" value="ECO:0007669"/>
    <property type="project" value="InterPro"/>
</dbReference>
<dbReference type="Proteomes" id="UP000785679">
    <property type="component" value="Unassembled WGS sequence"/>
</dbReference>
<evidence type="ECO:0000313" key="3">
    <source>
        <dbReference type="Proteomes" id="UP000785679"/>
    </source>
</evidence>
<keyword evidence="3" id="KW-1185">Reference proteome</keyword>
<protein>
    <recommendedName>
        <fullName evidence="4">Cadherin domain-containing protein</fullName>
    </recommendedName>
</protein>
<dbReference type="OrthoDB" id="17560at2759"/>
<dbReference type="Gene3D" id="2.60.40.10">
    <property type="entry name" value="Immunoglobulins"/>
    <property type="match status" value="2"/>
</dbReference>
<evidence type="ECO:0000256" key="1">
    <source>
        <dbReference type="SAM" id="Phobius"/>
    </source>
</evidence>
<gene>
    <name evidence="2" type="ORF">FGO68_gene8969</name>
</gene>
<organism evidence="2 3">
    <name type="scientific">Halteria grandinella</name>
    <dbReference type="NCBI Taxonomy" id="5974"/>
    <lineage>
        <taxon>Eukaryota</taxon>
        <taxon>Sar</taxon>
        <taxon>Alveolata</taxon>
        <taxon>Ciliophora</taxon>
        <taxon>Intramacronucleata</taxon>
        <taxon>Spirotrichea</taxon>
        <taxon>Stichotrichia</taxon>
        <taxon>Sporadotrichida</taxon>
        <taxon>Halteriidae</taxon>
        <taxon>Halteria</taxon>
    </lineage>
</organism>
<accession>A0A8J8TAL8</accession>
<dbReference type="GO" id="GO:0016020">
    <property type="term" value="C:membrane"/>
    <property type="evidence" value="ECO:0007669"/>
    <property type="project" value="InterPro"/>
</dbReference>
<name>A0A8J8TAL8_HALGN</name>
<comment type="caution">
    <text evidence="2">The sequence shown here is derived from an EMBL/GenBank/DDBJ whole genome shotgun (WGS) entry which is preliminary data.</text>
</comment>
<evidence type="ECO:0008006" key="4">
    <source>
        <dbReference type="Google" id="ProtNLM"/>
    </source>
</evidence>
<feature type="transmembrane region" description="Helical" evidence="1">
    <location>
        <begin position="468"/>
        <end position="490"/>
    </location>
</feature>
<dbReference type="InterPro" id="IPR013783">
    <property type="entry name" value="Ig-like_fold"/>
</dbReference>
<dbReference type="Pfam" id="PF05345">
    <property type="entry name" value="He_PIG"/>
    <property type="match status" value="1"/>
</dbReference>
<reference evidence="2" key="1">
    <citation type="submission" date="2019-06" db="EMBL/GenBank/DDBJ databases">
        <authorList>
            <person name="Zheng W."/>
        </authorList>
    </citation>
    <scope>NUCLEOTIDE SEQUENCE</scope>
    <source>
        <strain evidence="2">QDHG01</strain>
    </source>
</reference>
<dbReference type="SUPFAM" id="SSF49313">
    <property type="entry name" value="Cadherin-like"/>
    <property type="match status" value="2"/>
</dbReference>
<dbReference type="AlphaFoldDB" id="A0A8J8TAL8"/>
<dbReference type="EMBL" id="RRYP01000396">
    <property type="protein sequence ID" value="TNV87501.1"/>
    <property type="molecule type" value="Genomic_DNA"/>
</dbReference>
<dbReference type="InterPro" id="IPR015919">
    <property type="entry name" value="Cadherin-like_sf"/>
</dbReference>
<sequence length="688" mass="78353">MIGLIFGQAMLGNIGVNQLTYAVTDLDSQTVTTTGDIYIRINQKPIVTTVGKAYKFTSYDPCDTNATTYFDPYFPFLKDDDLYSFSVQVSTWFSDTDALTYNFNRSDTTQAPNWLQFDTVTGVLYGRAYQVDASELVWMRFSVSDAYQGTANSVKSVLVNCQPVLRQIYKVFQAGVGRSVRFELGGLVEDLDGDQLTYSISTASESDLEDLGYKFVPLQKAIIGKATTTGTIGLIKVTVTDVHGAYVNIYVTIKVRNYKPQLRKNGNFPQKLEISENQRFLISLPNNLLYDPLNSDTLIFFASDLAYIQLPSWINFNPVSRSFSGYAPSAPKAQQVKIVAMNPLTHDSESFAFQISVIKNILPKSEVSTMNFDIETLVGTWFECTLPITLFNDLETNYNITQSFELAYGFNTNQINVFFNSDNRTLYGMIENATVIRFDFTFSDDQQKQTYANIKITVREKQVKGSFIGVYLVSVSGFVAISAYFSYLLLYSRDIMRQPDVHKSQVTQHMMNAKHRFGEFLEVSVTYKSKNQQPTKLFNHPNPNLSAVLTTDFDFQPDQNFEEVNMQTQISNNNDNMLSQMQMYNQLLNQSIDIKQRNTHKKSAPSLIKVQDHEQLEKGFRNQSTVDLFNQTLEIGRSTQQTNYNEDSRMENYIKKYLRTVAIDPLVKERNPLFTSAKKRGTQKFNND</sequence>